<feature type="domain" description="Homing endonuclease LAGLIDADG" evidence="2">
    <location>
        <begin position="11"/>
        <end position="57"/>
    </location>
</feature>
<dbReference type="RefSeq" id="YP_009440968.1">
    <property type="nucleotide sequence ID" value="NC_036158.1"/>
</dbReference>
<feature type="signal peptide" evidence="1">
    <location>
        <begin position="1"/>
        <end position="16"/>
    </location>
</feature>
<evidence type="ECO:0000259" key="2">
    <source>
        <dbReference type="Pfam" id="PF03161"/>
    </source>
</evidence>
<dbReference type="InterPro" id="IPR027434">
    <property type="entry name" value="Homing_endonucl"/>
</dbReference>
<gene>
    <name evidence="3" type="primary">orf21</name>
</gene>
<organism evidence="3">
    <name type="scientific">Absidia glauca</name>
    <name type="common">Pin mould</name>
    <dbReference type="NCBI Taxonomy" id="4829"/>
    <lineage>
        <taxon>Eukaryota</taxon>
        <taxon>Fungi</taxon>
        <taxon>Fungi incertae sedis</taxon>
        <taxon>Mucoromycota</taxon>
        <taxon>Mucoromycotina</taxon>
        <taxon>Mucoromycetes</taxon>
        <taxon>Mucorales</taxon>
        <taxon>Cunninghamellaceae</taxon>
        <taxon>Absidia</taxon>
    </lineage>
</organism>
<keyword evidence="1" id="KW-0732">Signal</keyword>
<dbReference type="Pfam" id="PF03161">
    <property type="entry name" value="LAGLIDADG_2"/>
    <property type="match status" value="1"/>
</dbReference>
<reference evidence="3" key="1">
    <citation type="journal article" date="2016" name="Genome Announc.">
        <title>Complete Mitochondrial DNA Sequence of the Mucoralean Fungus Absidia glauca, a Model for Studying Host-Parasite Interactions.</title>
        <authorList>
            <person name="Ellenberger S."/>
            <person name="Burmester A."/>
            <person name="Wostemeyer J."/>
        </authorList>
    </citation>
    <scope>NUCLEOTIDE SEQUENCE</scope>
    <source>
        <strain evidence="3">CBS 101.48</strain>
    </source>
</reference>
<keyword evidence="3" id="KW-0496">Mitochondrion</keyword>
<dbReference type="SUPFAM" id="SSF55608">
    <property type="entry name" value="Homing endonucleases"/>
    <property type="match status" value="1"/>
</dbReference>
<dbReference type="GeneID" id="34829271"/>
<evidence type="ECO:0000313" key="3">
    <source>
        <dbReference type="EMBL" id="AMA21274.1"/>
    </source>
</evidence>
<dbReference type="Gene3D" id="3.10.28.10">
    <property type="entry name" value="Homing endonucleases"/>
    <property type="match status" value="1"/>
</dbReference>
<dbReference type="AlphaFoldDB" id="A0A0X9S3N8"/>
<protein>
    <submittedName>
        <fullName evidence="3">LAGLIDADG endonuclease</fullName>
    </submittedName>
</protein>
<dbReference type="InterPro" id="IPR004860">
    <property type="entry name" value="LAGLIDADG_dom"/>
</dbReference>
<keyword evidence="3" id="KW-0540">Nuclease</keyword>
<sequence length="73" mass="8741">MIIPLTLVRIRYFALGLLIMDNGNKQDKKFHLNTHNYTLKQVEVLFKILSNKFNLKILFNHIRVDIEFILKQN</sequence>
<dbReference type="GO" id="GO:0004519">
    <property type="term" value="F:endonuclease activity"/>
    <property type="evidence" value="ECO:0007669"/>
    <property type="project" value="UniProtKB-KW"/>
</dbReference>
<proteinExistence type="predicted"/>
<accession>A0A0X9S3N8</accession>
<name>A0A0X9S3N8_ABSGL</name>
<geneLocation type="mitochondrion" evidence="3"/>
<keyword evidence="3" id="KW-0255">Endonuclease</keyword>
<evidence type="ECO:0000256" key="1">
    <source>
        <dbReference type="SAM" id="SignalP"/>
    </source>
</evidence>
<keyword evidence="3" id="KW-0378">Hydrolase</keyword>
<dbReference type="EMBL" id="KU196782">
    <property type="protein sequence ID" value="AMA21274.1"/>
    <property type="molecule type" value="Genomic_DNA"/>
</dbReference>
<feature type="chain" id="PRO_5007072382" evidence="1">
    <location>
        <begin position="17"/>
        <end position="73"/>
    </location>
</feature>